<protein>
    <submittedName>
        <fullName evidence="2">Uncharacterized protein</fullName>
    </submittedName>
</protein>
<evidence type="ECO:0000313" key="2">
    <source>
        <dbReference type="EMBL" id="GMS95928.1"/>
    </source>
</evidence>
<comment type="caution">
    <text evidence="2">The sequence shown here is derived from an EMBL/GenBank/DDBJ whole genome shotgun (WGS) entry which is preliminary data.</text>
</comment>
<name>A0AAV5TNU1_9BILA</name>
<proteinExistence type="predicted"/>
<reference evidence="2" key="1">
    <citation type="submission" date="2023-10" db="EMBL/GenBank/DDBJ databases">
        <title>Genome assembly of Pristionchus species.</title>
        <authorList>
            <person name="Yoshida K."/>
            <person name="Sommer R.J."/>
        </authorList>
    </citation>
    <scope>NUCLEOTIDE SEQUENCE</scope>
    <source>
        <strain evidence="2">RS0144</strain>
    </source>
</reference>
<gene>
    <name evidence="2" type="ORF">PENTCL1PPCAC_18103</name>
</gene>
<feature type="compositionally biased region" description="Basic and acidic residues" evidence="1">
    <location>
        <begin position="103"/>
        <end position="131"/>
    </location>
</feature>
<dbReference type="Proteomes" id="UP001432027">
    <property type="component" value="Unassembled WGS sequence"/>
</dbReference>
<feature type="compositionally biased region" description="Low complexity" evidence="1">
    <location>
        <begin position="39"/>
        <end position="49"/>
    </location>
</feature>
<feature type="non-terminal residue" evidence="2">
    <location>
        <position position="1"/>
    </location>
</feature>
<feature type="compositionally biased region" description="Polar residues" evidence="1">
    <location>
        <begin position="1"/>
        <end position="19"/>
    </location>
</feature>
<sequence length="167" mass="19091">SRTNNAQGRRQVPQDQEGLSQEGRQDRHQESRVSRQEGRQGQARQEGPECAQERSVRLHAMAEGQPISHHQARHVCHRCVQAGRSRMERRQGQDQVGEGCSRGQEEIREGEGRVHGRSFPRQEDRQEDRQEVNTPALTRPFPGSGPISRLPHFPSHTQLRVISLDPY</sequence>
<feature type="region of interest" description="Disordered" evidence="1">
    <location>
        <begin position="1"/>
        <end position="154"/>
    </location>
</feature>
<evidence type="ECO:0000313" key="3">
    <source>
        <dbReference type="Proteomes" id="UP001432027"/>
    </source>
</evidence>
<evidence type="ECO:0000256" key="1">
    <source>
        <dbReference type="SAM" id="MobiDB-lite"/>
    </source>
</evidence>
<accession>A0AAV5TNU1</accession>
<keyword evidence="3" id="KW-1185">Reference proteome</keyword>
<feature type="compositionally biased region" description="Basic and acidic residues" evidence="1">
    <location>
        <begin position="23"/>
        <end position="38"/>
    </location>
</feature>
<dbReference type="EMBL" id="BTSX01000004">
    <property type="protein sequence ID" value="GMS95928.1"/>
    <property type="molecule type" value="Genomic_DNA"/>
</dbReference>
<organism evidence="2 3">
    <name type="scientific">Pristionchus entomophagus</name>
    <dbReference type="NCBI Taxonomy" id="358040"/>
    <lineage>
        <taxon>Eukaryota</taxon>
        <taxon>Metazoa</taxon>
        <taxon>Ecdysozoa</taxon>
        <taxon>Nematoda</taxon>
        <taxon>Chromadorea</taxon>
        <taxon>Rhabditida</taxon>
        <taxon>Rhabditina</taxon>
        <taxon>Diplogasteromorpha</taxon>
        <taxon>Diplogasteroidea</taxon>
        <taxon>Neodiplogasteridae</taxon>
        <taxon>Pristionchus</taxon>
    </lineage>
</organism>
<dbReference type="AlphaFoldDB" id="A0AAV5TNU1"/>